<dbReference type="Pfam" id="PF18158">
    <property type="entry name" value="AidB_N"/>
    <property type="match status" value="1"/>
</dbReference>
<keyword evidence="11" id="KW-1185">Reference proteome</keyword>
<accession>A0ABY4YZ62</accession>
<evidence type="ECO:0000256" key="2">
    <source>
        <dbReference type="ARBA" id="ARBA00009347"/>
    </source>
</evidence>
<evidence type="ECO:0000313" key="10">
    <source>
        <dbReference type="EMBL" id="USQ81735.1"/>
    </source>
</evidence>
<dbReference type="EMBL" id="CP099489">
    <property type="protein sequence ID" value="USQ81735.1"/>
    <property type="molecule type" value="Genomic_DNA"/>
</dbReference>
<evidence type="ECO:0000259" key="9">
    <source>
        <dbReference type="Pfam" id="PF18158"/>
    </source>
</evidence>
<dbReference type="InterPro" id="IPR009075">
    <property type="entry name" value="AcylCo_DH/oxidase_C"/>
</dbReference>
<dbReference type="Proteomes" id="UP001056455">
    <property type="component" value="Chromosome"/>
</dbReference>
<feature type="domain" description="Acyl-CoA dehydrogenase/oxidase C-terminal" evidence="7">
    <location>
        <begin position="301"/>
        <end position="455"/>
    </location>
</feature>
<feature type="domain" description="Acyl-CoA oxidase/dehydrogenase middle" evidence="8">
    <location>
        <begin position="192"/>
        <end position="291"/>
    </location>
</feature>
<dbReference type="InterPro" id="IPR041504">
    <property type="entry name" value="AidB_N"/>
</dbReference>
<dbReference type="Pfam" id="PF00441">
    <property type="entry name" value="Acyl-CoA_dh_1"/>
    <property type="match status" value="1"/>
</dbReference>
<dbReference type="Pfam" id="PF02770">
    <property type="entry name" value="Acyl-CoA_dh_M"/>
    <property type="match status" value="1"/>
</dbReference>
<comment type="similarity">
    <text evidence="2 5">Belongs to the acyl-CoA dehydrogenase family.</text>
</comment>
<keyword evidence="5" id="KW-0560">Oxidoreductase</keyword>
<evidence type="ECO:0000256" key="5">
    <source>
        <dbReference type="RuleBase" id="RU362125"/>
    </source>
</evidence>
<proteinExistence type="inferred from homology"/>
<evidence type="ECO:0000259" key="7">
    <source>
        <dbReference type="Pfam" id="PF00441"/>
    </source>
</evidence>
<dbReference type="Gene3D" id="1.20.140.10">
    <property type="entry name" value="Butyryl-CoA Dehydrogenase, subunit A, domain 3"/>
    <property type="match status" value="1"/>
</dbReference>
<gene>
    <name evidence="10" type="ORF">NF556_08850</name>
</gene>
<evidence type="ECO:0000256" key="3">
    <source>
        <dbReference type="ARBA" id="ARBA00022630"/>
    </source>
</evidence>
<dbReference type="InterPro" id="IPR052904">
    <property type="entry name" value="Acyl-CoA_dehydrogenase-like"/>
</dbReference>
<evidence type="ECO:0000256" key="4">
    <source>
        <dbReference type="ARBA" id="ARBA00022827"/>
    </source>
</evidence>
<protein>
    <submittedName>
        <fullName evidence="10">Acyl-CoA dehydrogenase family protein</fullName>
    </submittedName>
</protein>
<dbReference type="PANTHER" id="PTHR42707">
    <property type="entry name" value="ACYL-COA DEHYDROGENASE"/>
    <property type="match status" value="1"/>
</dbReference>
<evidence type="ECO:0000259" key="8">
    <source>
        <dbReference type="Pfam" id="PF02770"/>
    </source>
</evidence>
<feature type="region of interest" description="Disordered" evidence="6">
    <location>
        <begin position="1"/>
        <end position="26"/>
    </location>
</feature>
<name>A0ABY4YZ62_9MICO</name>
<dbReference type="InterPro" id="IPR036250">
    <property type="entry name" value="AcylCo_DH-like_C"/>
</dbReference>
<dbReference type="PANTHER" id="PTHR42707:SF3">
    <property type="entry name" value="ACYL-COA DEHYDROGENASE AIDB-RELATED"/>
    <property type="match status" value="1"/>
</dbReference>
<dbReference type="Gene3D" id="6.10.250.600">
    <property type="match status" value="1"/>
</dbReference>
<dbReference type="PROSITE" id="PS00072">
    <property type="entry name" value="ACYL_COA_DH_1"/>
    <property type="match status" value="1"/>
</dbReference>
<dbReference type="SUPFAM" id="SSF56645">
    <property type="entry name" value="Acyl-CoA dehydrogenase NM domain-like"/>
    <property type="match status" value="1"/>
</dbReference>
<evidence type="ECO:0000313" key="11">
    <source>
        <dbReference type="Proteomes" id="UP001056455"/>
    </source>
</evidence>
<organism evidence="10 11">
    <name type="scientific">Ornithinimicrobium faecis</name>
    <dbReference type="NCBI Taxonomy" id="2934158"/>
    <lineage>
        <taxon>Bacteria</taxon>
        <taxon>Bacillati</taxon>
        <taxon>Actinomycetota</taxon>
        <taxon>Actinomycetes</taxon>
        <taxon>Micrococcales</taxon>
        <taxon>Ornithinimicrobiaceae</taxon>
        <taxon>Ornithinimicrobium</taxon>
    </lineage>
</organism>
<dbReference type="SUPFAM" id="SSF47203">
    <property type="entry name" value="Acyl-CoA dehydrogenase C-terminal domain-like"/>
    <property type="match status" value="1"/>
</dbReference>
<keyword evidence="4 5" id="KW-0274">FAD</keyword>
<feature type="domain" description="Adaptive response protein AidB N-terminal" evidence="9">
    <location>
        <begin position="23"/>
        <end position="177"/>
    </location>
</feature>
<dbReference type="InterPro" id="IPR006091">
    <property type="entry name" value="Acyl-CoA_Oxase/DH_mid-dom"/>
</dbReference>
<evidence type="ECO:0000256" key="6">
    <source>
        <dbReference type="SAM" id="MobiDB-lite"/>
    </source>
</evidence>
<dbReference type="RefSeq" id="WP_252595271.1">
    <property type="nucleotide sequence ID" value="NZ_CP099489.1"/>
</dbReference>
<comment type="cofactor">
    <cofactor evidence="1 5">
        <name>FAD</name>
        <dbReference type="ChEBI" id="CHEBI:57692"/>
    </cofactor>
</comment>
<reference evidence="10" key="1">
    <citation type="submission" date="2022-06" db="EMBL/GenBank/DDBJ databases">
        <title>Ornithinimicrobium HY1793.</title>
        <authorList>
            <person name="Huang Y."/>
        </authorList>
    </citation>
    <scope>NUCLEOTIDE SEQUENCE</scope>
    <source>
        <strain evidence="10">HY1793</strain>
    </source>
</reference>
<dbReference type="Gene3D" id="2.40.110.20">
    <property type="match status" value="1"/>
</dbReference>
<evidence type="ECO:0000256" key="1">
    <source>
        <dbReference type="ARBA" id="ARBA00001974"/>
    </source>
</evidence>
<keyword evidence="3 5" id="KW-0285">Flavoprotein</keyword>
<dbReference type="InterPro" id="IPR006089">
    <property type="entry name" value="Acyl-CoA_DH_CS"/>
</dbReference>
<sequence>MTPSKDAHITHPQPRAGTHAVTNQAPPRVDVNEFTGNQVLAEGVSTFGASWAVLQLDTVGALVGSSSFQQDARTAHTSPPVLRTHDRWGQRIDQVDYHPAYHRIIGDAVAHGAHTSAWATPRAGAHVARAATFMLFAQVEPGHACPISMTHSAVPALRATPELADRWLPRVYGTGYDGILRAPGDKPGALFGMAMTEKQGGSDVRANTTRGEQVGGGDYLLTGHKWFCSAPMSDAFLVLAQTSRSGTEEGLSCLLVPRVLEDGTRNVFAIQRLKDKLGNKSNASSEVEFDGTVGHLVGEPGRGVRTIIEMVARTRLDCVLGSTAGMRQSVAEALWHVRHRSAFGATLIDQPAMTAVVADLALEAEAATLTSLRLAQAHEDDASDQEIAFRRLATAVSKYWICKRGPHHAYEALECLGGNGYTEDFPLAMRYREQPVMAVWEGSGNVIALDVLRAMGREPETVEALLAELALAEGTHRDYDRHLARLRAQLGAAQGQDLAGLQAGARRLTETLALALQASLMIRHAPAYSSEAFVAARLGEDRGAQFGVLPAGADLASMLGRH</sequence>
<dbReference type="InterPro" id="IPR009100">
    <property type="entry name" value="AcylCoA_DH/oxidase_NM_dom_sf"/>
</dbReference>